<feature type="chain" id="PRO_5030149005" evidence="1">
    <location>
        <begin position="29"/>
        <end position="155"/>
    </location>
</feature>
<accession>A0A6A8LGA3</accession>
<dbReference type="RefSeq" id="WP_025852488.1">
    <property type="nucleotide sequence ID" value="NZ_BPWC01000001.1"/>
</dbReference>
<gene>
    <name evidence="2" type="ORF">GKC39_10405</name>
</gene>
<evidence type="ECO:0000313" key="2">
    <source>
        <dbReference type="EMBL" id="MSE02476.1"/>
    </source>
</evidence>
<dbReference type="EMBL" id="WKKV01000004">
    <property type="protein sequence ID" value="MSE02476.1"/>
    <property type="molecule type" value="Genomic_DNA"/>
</dbReference>
<protein>
    <submittedName>
        <fullName evidence="2">DUF4879 domain-containing protein</fullName>
    </submittedName>
</protein>
<dbReference type="InterPro" id="IPR032624">
    <property type="entry name" value="DUF4879"/>
</dbReference>
<keyword evidence="1" id="KW-0732">Signal</keyword>
<comment type="caution">
    <text evidence="2">The sequence shown here is derived from an EMBL/GenBank/DDBJ whole genome shotgun (WGS) entry which is preliminary data.</text>
</comment>
<name>A0A6A8LGA3_BACVE</name>
<dbReference type="Gene3D" id="2.60.40.2870">
    <property type="match status" value="1"/>
</dbReference>
<dbReference type="AlphaFoldDB" id="A0A6A8LGA3"/>
<feature type="signal peptide" evidence="1">
    <location>
        <begin position="1"/>
        <end position="28"/>
    </location>
</feature>
<dbReference type="Pfam" id="PF16219">
    <property type="entry name" value="DUF4879"/>
    <property type="match status" value="1"/>
</dbReference>
<reference evidence="2" key="1">
    <citation type="submission" date="2019-11" db="EMBL/GenBank/DDBJ databases">
        <title>Draft Genome Sequence of Plant Growth-Promoting Rhizosphere-Associated Bacteria.</title>
        <authorList>
            <person name="Vasilyev I.Y."/>
            <person name="Radchenko V."/>
            <person name="Ilnitskaya E.V."/>
        </authorList>
    </citation>
    <scope>NUCLEOTIDE SEQUENCE</scope>
    <source>
        <strain evidence="2">VRA_517_n</strain>
    </source>
</reference>
<evidence type="ECO:0000256" key="1">
    <source>
        <dbReference type="SAM" id="SignalP"/>
    </source>
</evidence>
<sequence>MKKVLSLVTITLLAVTMMFSISTSKAKAIEATPLYSLQILSVTSDGNDFVWEPVTSSKPNATNVLKGDKLHIKVRFMGYTNSTVIKAKDGKNLLYKGEANIYKYDPILGQNKVVIGWDKYIEIPMNELPSNEIQVEGLGKNMKIIYSNVVKFERG</sequence>
<organism evidence="2">
    <name type="scientific">Bacillus velezensis</name>
    <dbReference type="NCBI Taxonomy" id="492670"/>
    <lineage>
        <taxon>Bacteria</taxon>
        <taxon>Bacillati</taxon>
        <taxon>Bacillota</taxon>
        <taxon>Bacilli</taxon>
        <taxon>Bacillales</taxon>
        <taxon>Bacillaceae</taxon>
        <taxon>Bacillus</taxon>
        <taxon>Bacillus amyloliquefaciens group</taxon>
    </lineage>
</organism>
<proteinExistence type="predicted"/>